<dbReference type="AlphaFoldDB" id="A0A381W3F4"/>
<accession>A0A381W3F4</accession>
<name>A0A381W3F4_9ZZZZ</name>
<dbReference type="Pfam" id="PF00248">
    <property type="entry name" value="Aldo_ket_red"/>
    <property type="match status" value="1"/>
</dbReference>
<dbReference type="EMBL" id="UINC01010578">
    <property type="protein sequence ID" value="SVA47014.1"/>
    <property type="molecule type" value="Genomic_DNA"/>
</dbReference>
<reference evidence="2" key="1">
    <citation type="submission" date="2018-05" db="EMBL/GenBank/DDBJ databases">
        <authorList>
            <person name="Lanie J.A."/>
            <person name="Ng W.-L."/>
            <person name="Kazmierczak K.M."/>
            <person name="Andrzejewski T.M."/>
            <person name="Davidsen T.M."/>
            <person name="Wayne K.J."/>
            <person name="Tettelin H."/>
            <person name="Glass J.I."/>
            <person name="Rusch D."/>
            <person name="Podicherti R."/>
            <person name="Tsui H.-C.T."/>
            <person name="Winkler M.E."/>
        </authorList>
    </citation>
    <scope>NUCLEOTIDE SEQUENCE</scope>
</reference>
<dbReference type="InterPro" id="IPR023210">
    <property type="entry name" value="NADP_OxRdtase_dom"/>
</dbReference>
<feature type="domain" description="NADP-dependent oxidoreductase" evidence="1">
    <location>
        <begin position="11"/>
        <end position="70"/>
    </location>
</feature>
<proteinExistence type="predicted"/>
<feature type="non-terminal residue" evidence="2">
    <location>
        <position position="84"/>
    </location>
</feature>
<organism evidence="2">
    <name type="scientific">marine metagenome</name>
    <dbReference type="NCBI Taxonomy" id="408172"/>
    <lineage>
        <taxon>unclassified sequences</taxon>
        <taxon>metagenomes</taxon>
        <taxon>ecological metagenomes</taxon>
    </lineage>
</organism>
<protein>
    <recommendedName>
        <fullName evidence="1">NADP-dependent oxidoreductase domain-containing protein</fullName>
    </recommendedName>
</protein>
<dbReference type="SUPFAM" id="SSF51430">
    <property type="entry name" value="NAD(P)-linked oxidoreductase"/>
    <property type="match status" value="1"/>
</dbReference>
<gene>
    <name evidence="2" type="ORF">METZ01_LOCUS99868</name>
</gene>
<evidence type="ECO:0000259" key="1">
    <source>
        <dbReference type="Pfam" id="PF00248"/>
    </source>
</evidence>
<dbReference type="InterPro" id="IPR036812">
    <property type="entry name" value="NAD(P)_OxRdtase_dom_sf"/>
</dbReference>
<dbReference type="Gene3D" id="3.20.20.100">
    <property type="entry name" value="NADP-dependent oxidoreductase domain"/>
    <property type="match status" value="1"/>
</dbReference>
<sequence length="84" mass="9568">MPPAFIYGTAWKEQYTAGLVELALKQGFRGIDTANQRRHYFEAAVGEVIAREIAAGTVTREELFLQTKFTHRPGQDQRLPYDPK</sequence>
<evidence type="ECO:0000313" key="2">
    <source>
        <dbReference type="EMBL" id="SVA47014.1"/>
    </source>
</evidence>